<evidence type="ECO:0000256" key="2">
    <source>
        <dbReference type="ARBA" id="ARBA00023239"/>
    </source>
</evidence>
<evidence type="ECO:0000313" key="3">
    <source>
        <dbReference type="EMBL" id="TDR93314.1"/>
    </source>
</evidence>
<accession>A0A4R7C4B0</accession>
<dbReference type="Gene3D" id="3.90.226.10">
    <property type="entry name" value="2-enoyl-CoA Hydratase, Chain A, domain 1"/>
    <property type="match status" value="1"/>
</dbReference>
<proteinExistence type="inferred from homology"/>
<dbReference type="GO" id="GO:0016836">
    <property type="term" value="F:hydro-lyase activity"/>
    <property type="evidence" value="ECO:0007669"/>
    <property type="project" value="UniProtKB-ARBA"/>
</dbReference>
<evidence type="ECO:0000256" key="1">
    <source>
        <dbReference type="ARBA" id="ARBA00005254"/>
    </source>
</evidence>
<organism evidence="3 4">
    <name type="scientific">Enterovirga rhinocerotis</name>
    <dbReference type="NCBI Taxonomy" id="1339210"/>
    <lineage>
        <taxon>Bacteria</taxon>
        <taxon>Pseudomonadati</taxon>
        <taxon>Pseudomonadota</taxon>
        <taxon>Alphaproteobacteria</taxon>
        <taxon>Hyphomicrobiales</taxon>
        <taxon>Methylobacteriaceae</taxon>
        <taxon>Enterovirga</taxon>
    </lineage>
</organism>
<dbReference type="EMBL" id="SNZR01000011">
    <property type="protein sequence ID" value="TDR93314.1"/>
    <property type="molecule type" value="Genomic_DNA"/>
</dbReference>
<sequence length="264" mass="28902">MTDILTETRGPVTLITIDRADTMNSLDFAANDALVEAWRRFDADPEARVAVITGAGDKAFCAGADLKTYTIDFANRPAPEFRQRYTDGPGFGGITRNMEIGKPIVAAINGFAISGGFELALACDIRFCSPNAEFALQDVKWGFHACDGGLIRLPQIVGLGHAMEIVLSGERIDAEHAFRIGLVNRIHPADQLLGKAMDYAAMLASRAPLPQRFAKDVMRRSVGMTLEEALRLESRSFYDLGGTQDIREGTTAFREKRAARFRGD</sequence>
<keyword evidence="2" id="KW-0456">Lyase</keyword>
<keyword evidence="4" id="KW-1185">Reference proteome</keyword>
<comment type="caution">
    <text evidence="3">The sequence shown here is derived from an EMBL/GenBank/DDBJ whole genome shotgun (WGS) entry which is preliminary data.</text>
</comment>
<dbReference type="AlphaFoldDB" id="A0A4R7C4B0"/>
<evidence type="ECO:0000313" key="4">
    <source>
        <dbReference type="Proteomes" id="UP000295122"/>
    </source>
</evidence>
<dbReference type="PANTHER" id="PTHR43802:SF1">
    <property type="entry name" value="IP11341P-RELATED"/>
    <property type="match status" value="1"/>
</dbReference>
<dbReference type="Pfam" id="PF00378">
    <property type="entry name" value="ECH_1"/>
    <property type="match status" value="1"/>
</dbReference>
<dbReference type="InterPro" id="IPR029045">
    <property type="entry name" value="ClpP/crotonase-like_dom_sf"/>
</dbReference>
<dbReference type="PANTHER" id="PTHR43802">
    <property type="entry name" value="ENOYL-COA HYDRATASE"/>
    <property type="match status" value="1"/>
</dbReference>
<dbReference type="SUPFAM" id="SSF52096">
    <property type="entry name" value="ClpP/crotonase"/>
    <property type="match status" value="1"/>
</dbReference>
<dbReference type="RefSeq" id="WP_133768325.1">
    <property type="nucleotide sequence ID" value="NZ_SNZR01000011.1"/>
</dbReference>
<dbReference type="InterPro" id="IPR014748">
    <property type="entry name" value="Enoyl-CoA_hydra_C"/>
</dbReference>
<dbReference type="OrthoDB" id="9807606at2"/>
<gene>
    <name evidence="3" type="ORF">EV668_0571</name>
</gene>
<dbReference type="CDD" id="cd06558">
    <property type="entry name" value="crotonase-like"/>
    <property type="match status" value="1"/>
</dbReference>
<dbReference type="FunFam" id="1.10.12.10:FF:000001">
    <property type="entry name" value="Probable enoyl-CoA hydratase, mitochondrial"/>
    <property type="match status" value="1"/>
</dbReference>
<comment type="similarity">
    <text evidence="1">Belongs to the enoyl-CoA hydratase/isomerase family.</text>
</comment>
<dbReference type="Gene3D" id="1.10.12.10">
    <property type="entry name" value="Lyase 2-enoyl-coa Hydratase, Chain A, domain 2"/>
    <property type="match status" value="1"/>
</dbReference>
<reference evidence="3 4" key="1">
    <citation type="submission" date="2019-03" db="EMBL/GenBank/DDBJ databases">
        <title>Genomic Encyclopedia of Type Strains, Phase IV (KMG-IV): sequencing the most valuable type-strain genomes for metagenomic binning, comparative biology and taxonomic classification.</title>
        <authorList>
            <person name="Goeker M."/>
        </authorList>
    </citation>
    <scope>NUCLEOTIDE SEQUENCE [LARGE SCALE GENOMIC DNA]</scope>
    <source>
        <strain evidence="3 4">DSM 25903</strain>
    </source>
</reference>
<name>A0A4R7C4B0_9HYPH</name>
<dbReference type="Proteomes" id="UP000295122">
    <property type="component" value="Unassembled WGS sequence"/>
</dbReference>
<protein>
    <submittedName>
        <fullName evidence="3">Enoyl-CoA hydratase/E-phenylitaconyl-CoA hydratase</fullName>
    </submittedName>
</protein>
<dbReference type="InterPro" id="IPR001753">
    <property type="entry name" value="Enoyl-CoA_hydra/iso"/>
</dbReference>